<feature type="region of interest" description="Disordered" evidence="1">
    <location>
        <begin position="1"/>
        <end position="124"/>
    </location>
</feature>
<gene>
    <name evidence="2" type="ORF">F2Q69_00022011</name>
</gene>
<reference evidence="2" key="1">
    <citation type="submission" date="2019-12" db="EMBL/GenBank/DDBJ databases">
        <title>Genome sequencing and annotation of Brassica cretica.</title>
        <authorList>
            <person name="Studholme D.J."/>
            <person name="Sarris P."/>
        </authorList>
    </citation>
    <scope>NUCLEOTIDE SEQUENCE</scope>
    <source>
        <strain evidence="2">PFS-109/04</strain>
        <tissue evidence="2">Leaf</tissue>
    </source>
</reference>
<comment type="caution">
    <text evidence="2">The sequence shown here is derived from an EMBL/GenBank/DDBJ whole genome shotgun (WGS) entry which is preliminary data.</text>
</comment>
<protein>
    <submittedName>
        <fullName evidence="2">Uncharacterized protein</fullName>
    </submittedName>
</protein>
<dbReference type="Proteomes" id="UP000712600">
    <property type="component" value="Unassembled WGS sequence"/>
</dbReference>
<evidence type="ECO:0000313" key="2">
    <source>
        <dbReference type="EMBL" id="KAF3537644.1"/>
    </source>
</evidence>
<evidence type="ECO:0000313" key="3">
    <source>
        <dbReference type="Proteomes" id="UP000712600"/>
    </source>
</evidence>
<feature type="compositionally biased region" description="Basic and acidic residues" evidence="1">
    <location>
        <begin position="1"/>
        <end position="17"/>
    </location>
</feature>
<dbReference type="EMBL" id="QGKX02001290">
    <property type="protein sequence ID" value="KAF3537644.1"/>
    <property type="molecule type" value="Genomic_DNA"/>
</dbReference>
<accession>A0A8S9QHE0</accession>
<name>A0A8S9QHE0_BRACR</name>
<evidence type="ECO:0000256" key="1">
    <source>
        <dbReference type="SAM" id="MobiDB-lite"/>
    </source>
</evidence>
<dbReference type="AlphaFoldDB" id="A0A8S9QHE0"/>
<organism evidence="2 3">
    <name type="scientific">Brassica cretica</name>
    <name type="common">Mustard</name>
    <dbReference type="NCBI Taxonomy" id="69181"/>
    <lineage>
        <taxon>Eukaryota</taxon>
        <taxon>Viridiplantae</taxon>
        <taxon>Streptophyta</taxon>
        <taxon>Embryophyta</taxon>
        <taxon>Tracheophyta</taxon>
        <taxon>Spermatophyta</taxon>
        <taxon>Magnoliopsida</taxon>
        <taxon>eudicotyledons</taxon>
        <taxon>Gunneridae</taxon>
        <taxon>Pentapetalae</taxon>
        <taxon>rosids</taxon>
        <taxon>malvids</taxon>
        <taxon>Brassicales</taxon>
        <taxon>Brassicaceae</taxon>
        <taxon>Brassiceae</taxon>
        <taxon>Brassica</taxon>
    </lineage>
</organism>
<proteinExistence type="predicted"/>
<feature type="compositionally biased region" description="Polar residues" evidence="1">
    <location>
        <begin position="32"/>
        <end position="44"/>
    </location>
</feature>
<feature type="compositionally biased region" description="Polar residues" evidence="1">
    <location>
        <begin position="70"/>
        <end position="79"/>
    </location>
</feature>
<sequence>MRVMRQDLGDRLTRVEQRPPLQADRNIDLILNPNQHNPAPTGPNNRRDGVCINDNPKTSTRNQQTDEETGQQYAPNPNQRAGLKQDDYGEEGDEDYLPPPRAPRRKNRNQGLTGASPFEMNGQEGTHASGFTACPRAGWIRRVPTLSINGLIRSKPSVSDEGTARPSSFSFTFPQMYGHALSVHTMP</sequence>